<dbReference type="GO" id="GO:0006598">
    <property type="term" value="P:polyamine catabolic process"/>
    <property type="evidence" value="ECO:0007669"/>
    <property type="project" value="TreeGrafter"/>
</dbReference>
<evidence type="ECO:0000313" key="6">
    <source>
        <dbReference type="EMBL" id="GGX76152.1"/>
    </source>
</evidence>
<evidence type="ECO:0000256" key="2">
    <source>
        <dbReference type="ARBA" id="ARBA00052718"/>
    </source>
</evidence>
<dbReference type="GO" id="GO:0033969">
    <property type="term" value="F:gamma-glutamyl-gamma-aminobutyrate hydrolase activity"/>
    <property type="evidence" value="ECO:0007669"/>
    <property type="project" value="UniProtKB-EC"/>
</dbReference>
<sequence>MSATDARPWVGVVCDVQQVPPHAFHMAGDKYLRALAEAAGVTPVLLPALTDLFDAAVYLDRLDGLFLTGGYSMVHPSLYNETPVDDPSFDRARDALSLRLIDAALTRDLPLFAACRGFQEVNVALGGRLHQALHRVDGLQEHREDKSLSLDQQYAPAHEVSLEEGGLLQRLLKRSSLSVNSLHVQGIQTLGEGLAVEARAPDGLIEAFRIEALTFGLAVQWHPEWQVSNHPHQHTLFEAFGDACRA</sequence>
<dbReference type="PROSITE" id="PS51273">
    <property type="entry name" value="GATASE_TYPE_1"/>
    <property type="match status" value="1"/>
</dbReference>
<name>A0A918NIP0_9GAMM</name>
<organism evidence="6 7">
    <name type="scientific">Saccharospirillum salsuginis</name>
    <dbReference type="NCBI Taxonomy" id="418750"/>
    <lineage>
        <taxon>Bacteria</taxon>
        <taxon>Pseudomonadati</taxon>
        <taxon>Pseudomonadota</taxon>
        <taxon>Gammaproteobacteria</taxon>
        <taxon>Oceanospirillales</taxon>
        <taxon>Saccharospirillaceae</taxon>
        <taxon>Saccharospirillum</taxon>
    </lineage>
</organism>
<dbReference type="AlphaFoldDB" id="A0A918NIP0"/>
<dbReference type="EC" id="3.5.1.94" evidence="5"/>
<comment type="pathway">
    <text evidence="4">Amine and polyamine degradation; putrescine degradation; 4-aminobutanoate from putrescine: step 4/4.</text>
</comment>
<keyword evidence="7" id="KW-1185">Reference proteome</keyword>
<evidence type="ECO:0000313" key="7">
    <source>
        <dbReference type="Proteomes" id="UP000626148"/>
    </source>
</evidence>
<evidence type="ECO:0000256" key="1">
    <source>
        <dbReference type="ARBA" id="ARBA00011083"/>
    </source>
</evidence>
<comment type="similarity">
    <text evidence="1">Belongs to the peptidase C26 family.</text>
</comment>
<keyword evidence="6" id="KW-0378">Hydrolase</keyword>
<evidence type="ECO:0000256" key="5">
    <source>
        <dbReference type="ARBA" id="ARBA00066788"/>
    </source>
</evidence>
<dbReference type="CDD" id="cd01745">
    <property type="entry name" value="GATase1_2"/>
    <property type="match status" value="1"/>
</dbReference>
<dbReference type="Pfam" id="PF07722">
    <property type="entry name" value="Peptidase_C26"/>
    <property type="match status" value="1"/>
</dbReference>
<dbReference type="GO" id="GO:0005829">
    <property type="term" value="C:cytosol"/>
    <property type="evidence" value="ECO:0007669"/>
    <property type="project" value="TreeGrafter"/>
</dbReference>
<dbReference type="InterPro" id="IPR044668">
    <property type="entry name" value="PuuD-like"/>
</dbReference>
<dbReference type="InterPro" id="IPR011697">
    <property type="entry name" value="Peptidase_C26"/>
</dbReference>
<comment type="catalytic activity">
    <reaction evidence="2">
        <text>4-(gamma-L-glutamylamino)butanoate + H2O = 4-aminobutanoate + L-glutamate</text>
        <dbReference type="Rhea" id="RHEA:19737"/>
        <dbReference type="ChEBI" id="CHEBI:15377"/>
        <dbReference type="ChEBI" id="CHEBI:29985"/>
        <dbReference type="ChEBI" id="CHEBI:58800"/>
        <dbReference type="ChEBI" id="CHEBI:59888"/>
        <dbReference type="EC" id="3.5.1.94"/>
    </reaction>
</comment>
<protein>
    <recommendedName>
        <fullName evidence="5">gamma-glutamyl-gamma-aminobutyrate hydrolase</fullName>
        <ecNumber evidence="5">3.5.1.94</ecNumber>
    </recommendedName>
</protein>
<evidence type="ECO:0000256" key="3">
    <source>
        <dbReference type="ARBA" id="ARBA00055068"/>
    </source>
</evidence>
<dbReference type="PANTHER" id="PTHR43235:SF1">
    <property type="entry name" value="GLUTAMINE AMIDOTRANSFERASE PB2B2.05-RELATED"/>
    <property type="match status" value="1"/>
</dbReference>
<dbReference type="RefSeq" id="WP_189613815.1">
    <property type="nucleotide sequence ID" value="NZ_BMXR01000025.1"/>
</dbReference>
<proteinExistence type="inferred from homology"/>
<reference evidence="6" key="2">
    <citation type="submission" date="2020-09" db="EMBL/GenBank/DDBJ databases">
        <authorList>
            <person name="Sun Q."/>
            <person name="Kim S."/>
        </authorList>
    </citation>
    <scope>NUCLEOTIDE SEQUENCE</scope>
    <source>
        <strain evidence="6">KCTC 22169</strain>
    </source>
</reference>
<evidence type="ECO:0000256" key="4">
    <source>
        <dbReference type="ARBA" id="ARBA00060634"/>
    </source>
</evidence>
<dbReference type="Proteomes" id="UP000626148">
    <property type="component" value="Unassembled WGS sequence"/>
</dbReference>
<dbReference type="SUPFAM" id="SSF52317">
    <property type="entry name" value="Class I glutamine amidotransferase-like"/>
    <property type="match status" value="1"/>
</dbReference>
<dbReference type="EMBL" id="BMXR01000025">
    <property type="protein sequence ID" value="GGX76152.1"/>
    <property type="molecule type" value="Genomic_DNA"/>
</dbReference>
<accession>A0A918NIP0</accession>
<dbReference type="PANTHER" id="PTHR43235">
    <property type="entry name" value="GLUTAMINE AMIDOTRANSFERASE PB2B2.05-RELATED"/>
    <property type="match status" value="1"/>
</dbReference>
<dbReference type="InterPro" id="IPR029062">
    <property type="entry name" value="Class_I_gatase-like"/>
</dbReference>
<dbReference type="Gene3D" id="3.40.50.880">
    <property type="match status" value="1"/>
</dbReference>
<dbReference type="FunFam" id="3.40.50.880:FF:000030">
    <property type="entry name" value="Gamma-glutamyl-gamma-aminobutyrate hydrolase PuuD"/>
    <property type="match status" value="1"/>
</dbReference>
<comment type="function">
    <text evidence="3">Involved in the breakdown of putrescine via hydrolysis of the gamma-glutamyl linkage of gamma-glutamyl-gamma-aminobutyrate.</text>
</comment>
<reference evidence="6" key="1">
    <citation type="journal article" date="2014" name="Int. J. Syst. Evol. Microbiol.">
        <title>Complete genome sequence of Corynebacterium casei LMG S-19264T (=DSM 44701T), isolated from a smear-ripened cheese.</title>
        <authorList>
            <consortium name="US DOE Joint Genome Institute (JGI-PGF)"/>
            <person name="Walter F."/>
            <person name="Albersmeier A."/>
            <person name="Kalinowski J."/>
            <person name="Ruckert C."/>
        </authorList>
    </citation>
    <scope>NUCLEOTIDE SEQUENCE</scope>
    <source>
        <strain evidence="6">KCTC 22169</strain>
    </source>
</reference>
<gene>
    <name evidence="6" type="primary">guaA</name>
    <name evidence="6" type="ORF">GCM10007392_48900</name>
</gene>
<comment type="caution">
    <text evidence="6">The sequence shown here is derived from an EMBL/GenBank/DDBJ whole genome shotgun (WGS) entry which is preliminary data.</text>
</comment>